<evidence type="ECO:0000256" key="6">
    <source>
        <dbReference type="ARBA" id="ARBA00023242"/>
    </source>
</evidence>
<dbReference type="InterPro" id="IPR007219">
    <property type="entry name" value="XnlR_reg_dom"/>
</dbReference>
<dbReference type="InterPro" id="IPR051615">
    <property type="entry name" value="Transcr_Regulatory_Elem"/>
</dbReference>
<dbReference type="GeneID" id="39588507"/>
<evidence type="ECO:0000313" key="9">
    <source>
        <dbReference type="EMBL" id="RSH77023.1"/>
    </source>
</evidence>
<keyword evidence="5" id="KW-0804">Transcription</keyword>
<dbReference type="Proteomes" id="UP000279236">
    <property type="component" value="Unassembled WGS sequence"/>
</dbReference>
<feature type="domain" description="Xylanolytic transcriptional activator regulatory" evidence="8">
    <location>
        <begin position="105"/>
        <end position="181"/>
    </location>
</feature>
<feature type="region of interest" description="Disordered" evidence="7">
    <location>
        <begin position="398"/>
        <end position="429"/>
    </location>
</feature>
<proteinExistence type="predicted"/>
<dbReference type="EMBL" id="RSCE01000019">
    <property type="protein sequence ID" value="RSH77023.1"/>
    <property type="molecule type" value="Genomic_DNA"/>
</dbReference>
<dbReference type="CDD" id="cd12148">
    <property type="entry name" value="fungal_TF_MHR"/>
    <property type="match status" value="1"/>
</dbReference>
<dbReference type="OrthoDB" id="2154091at2759"/>
<dbReference type="PANTHER" id="PTHR31313">
    <property type="entry name" value="TY1 ENHANCER ACTIVATOR"/>
    <property type="match status" value="1"/>
</dbReference>
<keyword evidence="6" id="KW-0539">Nucleus</keyword>
<evidence type="ECO:0000256" key="2">
    <source>
        <dbReference type="ARBA" id="ARBA00022833"/>
    </source>
</evidence>
<keyword evidence="3" id="KW-0805">Transcription regulation</keyword>
<organism evidence="9 10">
    <name type="scientific">Apiotrichum porosum</name>
    <dbReference type="NCBI Taxonomy" id="105984"/>
    <lineage>
        <taxon>Eukaryota</taxon>
        <taxon>Fungi</taxon>
        <taxon>Dikarya</taxon>
        <taxon>Basidiomycota</taxon>
        <taxon>Agaricomycotina</taxon>
        <taxon>Tremellomycetes</taxon>
        <taxon>Trichosporonales</taxon>
        <taxon>Trichosporonaceae</taxon>
        <taxon>Apiotrichum</taxon>
    </lineage>
</organism>
<name>A0A427XE31_9TREE</name>
<keyword evidence="4" id="KW-0238">DNA-binding</keyword>
<evidence type="ECO:0000259" key="8">
    <source>
        <dbReference type="Pfam" id="PF04082"/>
    </source>
</evidence>
<dbReference type="Pfam" id="PF04082">
    <property type="entry name" value="Fungal_trans"/>
    <property type="match status" value="1"/>
</dbReference>
<keyword evidence="2" id="KW-0862">Zinc</keyword>
<evidence type="ECO:0000313" key="10">
    <source>
        <dbReference type="Proteomes" id="UP000279236"/>
    </source>
</evidence>
<dbReference type="GO" id="GO:0008270">
    <property type="term" value="F:zinc ion binding"/>
    <property type="evidence" value="ECO:0007669"/>
    <property type="project" value="InterPro"/>
</dbReference>
<evidence type="ECO:0000256" key="4">
    <source>
        <dbReference type="ARBA" id="ARBA00023125"/>
    </source>
</evidence>
<dbReference type="RefSeq" id="XP_028472170.1">
    <property type="nucleotide sequence ID" value="XM_028619597.1"/>
</dbReference>
<accession>A0A427XE31</accession>
<feature type="compositionally biased region" description="Low complexity" evidence="7">
    <location>
        <begin position="404"/>
        <end position="413"/>
    </location>
</feature>
<evidence type="ECO:0000256" key="7">
    <source>
        <dbReference type="SAM" id="MobiDB-lite"/>
    </source>
</evidence>
<keyword evidence="1" id="KW-0479">Metal-binding</keyword>
<keyword evidence="10" id="KW-1185">Reference proteome</keyword>
<dbReference type="GO" id="GO:0006351">
    <property type="term" value="P:DNA-templated transcription"/>
    <property type="evidence" value="ECO:0007669"/>
    <property type="project" value="InterPro"/>
</dbReference>
<evidence type="ECO:0000256" key="1">
    <source>
        <dbReference type="ARBA" id="ARBA00022723"/>
    </source>
</evidence>
<protein>
    <recommendedName>
        <fullName evidence="8">Xylanolytic transcriptional activator regulatory domain-containing protein</fullName>
    </recommendedName>
</protein>
<dbReference type="PANTHER" id="PTHR31313:SF81">
    <property type="entry name" value="TY1 ENHANCER ACTIVATOR"/>
    <property type="match status" value="1"/>
</dbReference>
<dbReference type="AlphaFoldDB" id="A0A427XE31"/>
<sequence>MSASAPRLPGQRATPHLFHRDMQLALNHADEADLPIIAPNYSPGLHNVIIALGLAYAEEDYLRDTTTRNMFIKEADQRLEEELTRPCLATVQALALRTSFSSTAVGLHVDTSALVNHGKLAPEGYVQRNVTFWSIFVQEEMWAIYIGRPSLMSVFSTQLPLPDSTTDEQEWIWPAGPMAAMPPQPSYLSVTFVYTAKLMVIATEMTNTMYTGKFNKSSLIQNGTIQRLSDELDALYRGLPEQLLLDLDSQPPTLPHIILLHLCWSWIVILLLQPVSHVSAGGGTVEEDEFAIYAMTRCYDAALNIEALATLYQAQHSLQLTPPTMAQIVYTAGTAFLFAAAQAAHPVPPAEAVKKVRGALTLLNEISATWNAGRQKANILEDLLAAYEEAAQDRTLARGAPSAQVTQVSSTTVPTNPLPSGSGWFDGTMPPDMLSGQNLSIPAATDMIWAETSELDEFIRTLLSHNPLSGDFNLN</sequence>
<dbReference type="STRING" id="105984.A0A427XE31"/>
<evidence type="ECO:0000256" key="5">
    <source>
        <dbReference type="ARBA" id="ARBA00023163"/>
    </source>
</evidence>
<gene>
    <name evidence="9" type="ORF">EHS24_003964</name>
</gene>
<dbReference type="GO" id="GO:0003677">
    <property type="term" value="F:DNA binding"/>
    <property type="evidence" value="ECO:0007669"/>
    <property type="project" value="UniProtKB-KW"/>
</dbReference>
<evidence type="ECO:0000256" key="3">
    <source>
        <dbReference type="ARBA" id="ARBA00023015"/>
    </source>
</evidence>
<reference evidence="9 10" key="1">
    <citation type="submission" date="2018-11" db="EMBL/GenBank/DDBJ databases">
        <title>Genome sequence of Apiotrichum porosum DSM 27194.</title>
        <authorList>
            <person name="Aliyu H."/>
            <person name="Gorte O."/>
            <person name="Ochsenreither K."/>
        </authorList>
    </citation>
    <scope>NUCLEOTIDE SEQUENCE [LARGE SCALE GENOMIC DNA]</scope>
    <source>
        <strain evidence="9 10">DSM 27194</strain>
    </source>
</reference>
<comment type="caution">
    <text evidence="9">The sequence shown here is derived from an EMBL/GenBank/DDBJ whole genome shotgun (WGS) entry which is preliminary data.</text>
</comment>